<dbReference type="Pfam" id="PF08238">
    <property type="entry name" value="Sel1"/>
    <property type="match status" value="7"/>
</dbReference>
<organism evidence="3">
    <name type="scientific">Spumella elongata</name>
    <dbReference type="NCBI Taxonomy" id="89044"/>
    <lineage>
        <taxon>Eukaryota</taxon>
        <taxon>Sar</taxon>
        <taxon>Stramenopiles</taxon>
        <taxon>Ochrophyta</taxon>
        <taxon>Chrysophyceae</taxon>
        <taxon>Chromulinales</taxon>
        <taxon>Chromulinaceae</taxon>
        <taxon>Spumella</taxon>
    </lineage>
</organism>
<dbReference type="SMART" id="SM00671">
    <property type="entry name" value="SEL1"/>
    <property type="match status" value="5"/>
</dbReference>
<evidence type="ECO:0000313" key="3">
    <source>
        <dbReference type="EMBL" id="CAE0271778.1"/>
    </source>
</evidence>
<comment type="similarity">
    <text evidence="1">Belongs to the sel-1 family.</text>
</comment>
<dbReference type="GO" id="GO:0004672">
    <property type="term" value="F:protein kinase activity"/>
    <property type="evidence" value="ECO:0007669"/>
    <property type="project" value="InterPro"/>
</dbReference>
<dbReference type="PROSITE" id="PS50011">
    <property type="entry name" value="PROTEIN_KINASE_DOM"/>
    <property type="match status" value="1"/>
</dbReference>
<dbReference type="InterPro" id="IPR000719">
    <property type="entry name" value="Prot_kinase_dom"/>
</dbReference>
<dbReference type="Pfam" id="PF07714">
    <property type="entry name" value="PK_Tyr_Ser-Thr"/>
    <property type="match status" value="1"/>
</dbReference>
<reference evidence="3" key="1">
    <citation type="submission" date="2021-01" db="EMBL/GenBank/DDBJ databases">
        <authorList>
            <person name="Corre E."/>
            <person name="Pelletier E."/>
            <person name="Niang G."/>
            <person name="Scheremetjew M."/>
            <person name="Finn R."/>
            <person name="Kale V."/>
            <person name="Holt S."/>
            <person name="Cochrane G."/>
            <person name="Meng A."/>
            <person name="Brown T."/>
            <person name="Cohen L."/>
        </authorList>
    </citation>
    <scope>NUCLEOTIDE SEQUENCE</scope>
    <source>
        <strain evidence="3">CCAP 955/1</strain>
    </source>
</reference>
<evidence type="ECO:0000259" key="2">
    <source>
        <dbReference type="PROSITE" id="PS50011"/>
    </source>
</evidence>
<dbReference type="InterPro" id="IPR011009">
    <property type="entry name" value="Kinase-like_dom_sf"/>
</dbReference>
<protein>
    <recommendedName>
        <fullName evidence="2">Protein kinase domain-containing protein</fullName>
    </recommendedName>
</protein>
<dbReference type="SUPFAM" id="SSF56112">
    <property type="entry name" value="Protein kinase-like (PK-like)"/>
    <property type="match status" value="1"/>
</dbReference>
<dbReference type="InterPro" id="IPR050767">
    <property type="entry name" value="Sel1_AlgK"/>
</dbReference>
<proteinExistence type="inferred from homology"/>
<feature type="domain" description="Protein kinase" evidence="2">
    <location>
        <begin position="1"/>
        <end position="220"/>
    </location>
</feature>
<dbReference type="PANTHER" id="PTHR11102:SF160">
    <property type="entry name" value="ERAD-ASSOCIATED E3 UBIQUITIN-PROTEIN LIGASE COMPONENT HRD3"/>
    <property type="match status" value="1"/>
</dbReference>
<evidence type="ECO:0000256" key="1">
    <source>
        <dbReference type="ARBA" id="ARBA00038101"/>
    </source>
</evidence>
<dbReference type="InterPro" id="IPR008271">
    <property type="entry name" value="Ser/Thr_kinase_AS"/>
</dbReference>
<dbReference type="GO" id="GO:0005524">
    <property type="term" value="F:ATP binding"/>
    <property type="evidence" value="ECO:0007669"/>
    <property type="project" value="InterPro"/>
</dbReference>
<sequence length="730" mass="79869">MMHSKVGNLPGVTRLFGANLTAEPRCIVLELADGSLHDALHKRASLSIDLTLPSKLSLAVQLCSAMTAISDMNLIHRDIKSSNVLIFVEKRRTYAKLADFGLAKMVNESTMSGGATPKGTPPYMAPELFRGEYKSASDMYAFAVLLNELLSELVPFPNCTYFEIMQSVGTFRKRPVAFAAEPSDTLGCELVHLIGRCWHQDPALRMSFHELAGELQHVLRKAVDAARVGNHHSPLTLPRPPTTQIEAAITELCGWLTVSCHFAEPDAMSLAHTLVTVKDIYTPITLSQVLHRSPAFLSEQMNQSTAVEARICTALGITNTPVIPVVRSGSSVRLDTLSTTQLCELFDHCSLPTKFSEFVVQNDLGGFHFEGALEIADDLVELGLNRFDARALFTRVSDWKQSGLPADFVPTAFLTPRSAKSPITLPTGLHTTATASITNTSLSREGITDPDKLDKAFYAALYLKDDRAAALIATTADRGDHLAEAYLAYIYSTDSASVCPLLPKNPDLALMYTRRALPWMQSNADSGDRYALSHLAVCYLNGRGITMNESLAVHYLKMAAEQGQRGAQLRLGKCYDEGTGVSKDVAMAAYYYKLAADQGHLYAEFNIAWCYENGCGVDKDVVKATHYYTLAADQGHIEARYMLGVYYGGGIGVTEDEAIAFRHYKLAADEGHKEAQFYTAVSYRFSQGVAQDKAAAVQYFKLAADQGHVESQVNLADYYADGDGVVKDEI</sequence>
<name>A0A7S3GNG2_9STRA</name>
<dbReference type="InterPro" id="IPR011990">
    <property type="entry name" value="TPR-like_helical_dom_sf"/>
</dbReference>
<dbReference type="Gene3D" id="1.10.510.10">
    <property type="entry name" value="Transferase(Phosphotransferase) domain 1"/>
    <property type="match status" value="1"/>
</dbReference>
<dbReference type="PANTHER" id="PTHR11102">
    <property type="entry name" value="SEL-1-LIKE PROTEIN"/>
    <property type="match status" value="1"/>
</dbReference>
<dbReference type="InterPro" id="IPR006597">
    <property type="entry name" value="Sel1-like"/>
</dbReference>
<dbReference type="AlphaFoldDB" id="A0A7S3GNG2"/>
<dbReference type="PROSITE" id="PS00108">
    <property type="entry name" value="PROTEIN_KINASE_ST"/>
    <property type="match status" value="1"/>
</dbReference>
<gene>
    <name evidence="3" type="ORF">SELO1098_LOCUS603</name>
</gene>
<dbReference type="Gene3D" id="1.25.40.10">
    <property type="entry name" value="Tetratricopeptide repeat domain"/>
    <property type="match status" value="1"/>
</dbReference>
<accession>A0A7S3GNG2</accession>
<dbReference type="SUPFAM" id="SSF81901">
    <property type="entry name" value="HCP-like"/>
    <property type="match status" value="2"/>
</dbReference>
<dbReference type="EMBL" id="HBIC01001040">
    <property type="protein sequence ID" value="CAE0271778.1"/>
    <property type="molecule type" value="Transcribed_RNA"/>
</dbReference>
<dbReference type="SMART" id="SM00220">
    <property type="entry name" value="S_TKc"/>
    <property type="match status" value="1"/>
</dbReference>
<dbReference type="InterPro" id="IPR001245">
    <property type="entry name" value="Ser-Thr/Tyr_kinase_cat_dom"/>
</dbReference>